<comment type="caution">
    <text evidence="1">The sequence shown here is derived from an EMBL/GenBank/DDBJ whole genome shotgun (WGS) entry which is preliminary data.</text>
</comment>
<dbReference type="EMBL" id="BOQE01000001">
    <property type="protein sequence ID" value="GIM47254.1"/>
    <property type="molecule type" value="Genomic_DNA"/>
</dbReference>
<name>A0AAV4LHS4_9BACL</name>
<organism evidence="1 2">
    <name type="scientific">Collibacillus ludicampi</name>
    <dbReference type="NCBI Taxonomy" id="2771369"/>
    <lineage>
        <taxon>Bacteria</taxon>
        <taxon>Bacillati</taxon>
        <taxon>Bacillota</taxon>
        <taxon>Bacilli</taxon>
        <taxon>Bacillales</taxon>
        <taxon>Alicyclobacillaceae</taxon>
        <taxon>Collibacillus</taxon>
    </lineage>
</organism>
<evidence type="ECO:0000313" key="1">
    <source>
        <dbReference type="EMBL" id="GIM47254.1"/>
    </source>
</evidence>
<dbReference type="AlphaFoldDB" id="A0AAV4LHS4"/>
<dbReference type="RefSeq" id="WP_282200267.1">
    <property type="nucleotide sequence ID" value="NZ_BOQE01000001.1"/>
</dbReference>
<sequence length="69" mass="8318">MRNEKYFQIKKDTLEQLAQKQMEEMNEELLHLMGLPDKSNHLHEDQQTFADLFSSVPYIPKKDNDRPER</sequence>
<dbReference type="Proteomes" id="UP001057291">
    <property type="component" value="Unassembled WGS sequence"/>
</dbReference>
<reference evidence="1" key="1">
    <citation type="journal article" date="2023" name="Int. J. Syst. Evol. Microbiol.">
        <title>Collibacillus ludicampi gen. nov., sp. nov., a new soil bacterium of the family Alicyclobacillaceae.</title>
        <authorList>
            <person name="Jojima T."/>
            <person name="Ioku Y."/>
            <person name="Fukuta Y."/>
            <person name="Shirasaka N."/>
            <person name="Matsumura Y."/>
            <person name="Mori M."/>
        </authorList>
    </citation>
    <scope>NUCLEOTIDE SEQUENCE</scope>
    <source>
        <strain evidence="1">TP075</strain>
    </source>
</reference>
<keyword evidence="2" id="KW-1185">Reference proteome</keyword>
<evidence type="ECO:0000313" key="2">
    <source>
        <dbReference type="Proteomes" id="UP001057291"/>
    </source>
</evidence>
<protein>
    <submittedName>
        <fullName evidence="1">Uncharacterized protein</fullName>
    </submittedName>
</protein>
<proteinExistence type="predicted"/>
<gene>
    <name evidence="1" type="ORF">DNHGIG_28030</name>
</gene>
<accession>A0AAV4LHS4</accession>